<dbReference type="Proteomes" id="UP001219525">
    <property type="component" value="Unassembled WGS sequence"/>
</dbReference>
<dbReference type="Pfam" id="PF18759">
    <property type="entry name" value="Plavaka"/>
    <property type="match status" value="1"/>
</dbReference>
<comment type="caution">
    <text evidence="1">The sequence shown here is derived from an EMBL/GenBank/DDBJ whole genome shotgun (WGS) entry which is preliminary data.</text>
</comment>
<evidence type="ECO:0000313" key="1">
    <source>
        <dbReference type="EMBL" id="KAJ7207891.1"/>
    </source>
</evidence>
<dbReference type="InterPro" id="IPR041078">
    <property type="entry name" value="Plavaka"/>
</dbReference>
<name>A0AAD6VB21_9AGAR</name>
<accession>A0AAD6VB21</accession>
<protein>
    <submittedName>
        <fullName evidence="1">Uncharacterized protein</fullName>
    </submittedName>
</protein>
<sequence length="704" mass="79251">MRLPIGSTCAPLIISSDKTRLSQQRGDQTAWPVYLTIGNIHKDTRRKASAHATILLGYLPTPKLDCFSDAARSVAKYRLFHYCMGLIMESLAAAGADGVQMACADGLLRNVHPILAAYVADYPEQCLIACCMENRCPLCKVMPTERGQHRSTHPKRDVDETLDRIHRFDTERRDPAFRTEFEKTLGLRPVKPFWAGLPHTDIFEAFTPDILHQLHKGAFKDHLVSWCTAVLGEKEMDARFKSMPSHPDVRHFKAGISTVSQWTGGEHKEMEKVFAGLMAGHVQHIEVIRAATAIVDFIHLASLESHTTSSVAALDAALDTFHANKQKFIDLEARKQKHFNIPKIHSMEHYSPMIRLFGGLDGVNTESPERLHIDYAKAGYRASNKKDYIPQMTKWLQRQEAVDRFTAYLAWCTDNLKLKPHSSITPPPTPPSPEPPAEIVRVSSTPQPLTPTAVVSPTIAAPLVSYQIAKTHPTELRNIMASSIEDPAGINARQFLPAITKYLRNHASVYIPRSFDRFSLFKRITITLPSIPQVNDLKRRNIVRASPPVAAVAGTRNHGERAYQDFALIRTGEKNTITDGTALEGLRVAQVRVLFKFPEYFPAPFDAAKPLAYVEWFTPFARPESGSEMYVVRRSTRQHQPYGEIVELDRIARNCFLVPRSATGPTDRRWTTEAVADLCPAFYFNPHLDLHTFCMVKLNQRHCI</sequence>
<proteinExistence type="predicted"/>
<dbReference type="EMBL" id="JARJCW010000035">
    <property type="protein sequence ID" value="KAJ7207891.1"/>
    <property type="molecule type" value="Genomic_DNA"/>
</dbReference>
<reference evidence="1" key="1">
    <citation type="submission" date="2023-03" db="EMBL/GenBank/DDBJ databases">
        <title>Massive genome expansion in bonnet fungi (Mycena s.s.) driven by repeated elements and novel gene families across ecological guilds.</title>
        <authorList>
            <consortium name="Lawrence Berkeley National Laboratory"/>
            <person name="Harder C.B."/>
            <person name="Miyauchi S."/>
            <person name="Viragh M."/>
            <person name="Kuo A."/>
            <person name="Thoen E."/>
            <person name="Andreopoulos B."/>
            <person name="Lu D."/>
            <person name="Skrede I."/>
            <person name="Drula E."/>
            <person name="Henrissat B."/>
            <person name="Morin E."/>
            <person name="Kohler A."/>
            <person name="Barry K."/>
            <person name="LaButti K."/>
            <person name="Morin E."/>
            <person name="Salamov A."/>
            <person name="Lipzen A."/>
            <person name="Mereny Z."/>
            <person name="Hegedus B."/>
            <person name="Baldrian P."/>
            <person name="Stursova M."/>
            <person name="Weitz H."/>
            <person name="Taylor A."/>
            <person name="Grigoriev I.V."/>
            <person name="Nagy L.G."/>
            <person name="Martin F."/>
            <person name="Kauserud H."/>
        </authorList>
    </citation>
    <scope>NUCLEOTIDE SEQUENCE</scope>
    <source>
        <strain evidence="1">9144</strain>
    </source>
</reference>
<keyword evidence="2" id="KW-1185">Reference proteome</keyword>
<dbReference type="AlphaFoldDB" id="A0AAD6VB21"/>
<evidence type="ECO:0000313" key="2">
    <source>
        <dbReference type="Proteomes" id="UP001219525"/>
    </source>
</evidence>
<gene>
    <name evidence="1" type="ORF">GGX14DRAFT_567198</name>
</gene>
<organism evidence="1 2">
    <name type="scientific">Mycena pura</name>
    <dbReference type="NCBI Taxonomy" id="153505"/>
    <lineage>
        <taxon>Eukaryota</taxon>
        <taxon>Fungi</taxon>
        <taxon>Dikarya</taxon>
        <taxon>Basidiomycota</taxon>
        <taxon>Agaricomycotina</taxon>
        <taxon>Agaricomycetes</taxon>
        <taxon>Agaricomycetidae</taxon>
        <taxon>Agaricales</taxon>
        <taxon>Marasmiineae</taxon>
        <taxon>Mycenaceae</taxon>
        <taxon>Mycena</taxon>
    </lineage>
</organism>